<feature type="binding site" evidence="14 15">
    <location>
        <position position="5"/>
    </location>
    <ligand>
        <name>a divalent metal cation</name>
        <dbReference type="ChEBI" id="CHEBI:60240"/>
    </ligand>
</feature>
<dbReference type="HAMAP" id="MF_00052_B">
    <property type="entry name" value="RNase_HII_B"/>
    <property type="match status" value="1"/>
</dbReference>
<accession>A0A451A711</accession>
<evidence type="ECO:0000256" key="15">
    <source>
        <dbReference type="PROSITE-ProRule" id="PRU01319"/>
    </source>
</evidence>
<reference evidence="20" key="1">
    <citation type="submission" date="2019-02" db="EMBL/GenBank/DDBJ databases">
        <authorList>
            <person name="Gruber-Vodicka R. H."/>
            <person name="Seah K. B. B."/>
        </authorList>
    </citation>
    <scope>NUCLEOTIDE SEQUENCE</scope>
    <source>
        <strain evidence="19">BECK_BZ123</strain>
        <strain evidence="18">BECK_BZ125</strain>
        <strain evidence="20">BECK_BZ126</strain>
    </source>
</reference>
<dbReference type="EMBL" id="CAADFT010000074">
    <property type="protein sequence ID" value="VFK46971.1"/>
    <property type="molecule type" value="Genomic_DNA"/>
</dbReference>
<sequence>MAGVDEAGRGPLAGPVLAGAVILDPDAPIAGIRDSKILSPERREELAALIRENSLAWAMGRAEVAEIDALNILQATLLAMRRAVLSLPVAPVRVLVDGKQAPSLPFETRTIVRGDKMVPAIGAASILAKVTRDLEMVALDRRFPQYGFAKHKGYPTRTHLSALREYGACSAHRRTFGPVRVVLEDRENA</sequence>
<gene>
    <name evidence="14" type="primary">rnhB</name>
    <name evidence="19" type="ORF">BECKTC1821D_GA0114238_104919</name>
    <name evidence="18" type="ORF">BECKTC1821E_GA0114239_10741</name>
    <name evidence="20" type="ORF">BECKTC1821F_GA0114240_10635</name>
</gene>
<evidence type="ECO:0000259" key="17">
    <source>
        <dbReference type="PROSITE" id="PS51975"/>
    </source>
</evidence>
<dbReference type="NCBIfam" id="NF000596">
    <property type="entry name" value="PRK00015.1-4"/>
    <property type="match status" value="1"/>
</dbReference>
<evidence type="ECO:0000313" key="20">
    <source>
        <dbReference type="EMBL" id="VFK61812.1"/>
    </source>
</evidence>
<comment type="function">
    <text evidence="3 14 16">Endonuclease that specifically degrades the RNA of RNA-DNA hybrids.</text>
</comment>
<keyword evidence="8 14" id="KW-0963">Cytoplasm</keyword>
<feature type="domain" description="RNase H type-2" evidence="17">
    <location>
        <begin position="1"/>
        <end position="188"/>
    </location>
</feature>
<name>A0A451A711_9GAMM</name>
<evidence type="ECO:0000256" key="5">
    <source>
        <dbReference type="ARBA" id="ARBA00007383"/>
    </source>
</evidence>
<dbReference type="InterPro" id="IPR036397">
    <property type="entry name" value="RNaseH_sf"/>
</dbReference>
<evidence type="ECO:0000256" key="6">
    <source>
        <dbReference type="ARBA" id="ARBA00012180"/>
    </source>
</evidence>
<evidence type="ECO:0000256" key="16">
    <source>
        <dbReference type="RuleBase" id="RU003515"/>
    </source>
</evidence>
<protein>
    <recommendedName>
        <fullName evidence="7 14">Ribonuclease HII</fullName>
        <shortName evidence="14">RNase HII</shortName>
        <ecNumber evidence="6 14">3.1.26.4</ecNumber>
    </recommendedName>
</protein>
<dbReference type="NCBIfam" id="NF000595">
    <property type="entry name" value="PRK00015.1-3"/>
    <property type="match status" value="1"/>
</dbReference>
<dbReference type="EMBL" id="CAADFW010000063">
    <property type="protein sequence ID" value="VFK61812.1"/>
    <property type="molecule type" value="Genomic_DNA"/>
</dbReference>
<keyword evidence="13 14" id="KW-0464">Manganese</keyword>
<evidence type="ECO:0000256" key="9">
    <source>
        <dbReference type="ARBA" id="ARBA00022722"/>
    </source>
</evidence>
<dbReference type="GO" id="GO:0003723">
    <property type="term" value="F:RNA binding"/>
    <property type="evidence" value="ECO:0007669"/>
    <property type="project" value="UniProtKB-UniRule"/>
</dbReference>
<dbReference type="PANTHER" id="PTHR10954">
    <property type="entry name" value="RIBONUCLEASE H2 SUBUNIT A"/>
    <property type="match status" value="1"/>
</dbReference>
<comment type="catalytic activity">
    <reaction evidence="1 14 15 16">
        <text>Endonucleolytic cleavage to 5'-phosphomonoester.</text>
        <dbReference type="EC" id="3.1.26.4"/>
    </reaction>
</comment>
<dbReference type="GO" id="GO:0030145">
    <property type="term" value="F:manganese ion binding"/>
    <property type="evidence" value="ECO:0007669"/>
    <property type="project" value="UniProtKB-UniRule"/>
</dbReference>
<comment type="cofactor">
    <cofactor evidence="14 15">
        <name>Mn(2+)</name>
        <dbReference type="ChEBI" id="CHEBI:29035"/>
    </cofactor>
    <cofactor evidence="14 15">
        <name>Mg(2+)</name>
        <dbReference type="ChEBI" id="CHEBI:18420"/>
    </cofactor>
    <text evidence="14 15">Manganese or magnesium. Binds 1 divalent metal ion per monomer in the absence of substrate. May bind a second metal ion after substrate binding.</text>
</comment>
<dbReference type="EMBL" id="CAADFS010000049">
    <property type="protein sequence ID" value="VFK47589.1"/>
    <property type="molecule type" value="Genomic_DNA"/>
</dbReference>
<keyword evidence="9 14" id="KW-0540">Nuclease</keyword>
<feature type="binding site" evidence="14 15">
    <location>
        <position position="6"/>
    </location>
    <ligand>
        <name>a divalent metal cation</name>
        <dbReference type="ChEBI" id="CHEBI:60240"/>
    </ligand>
</feature>
<keyword evidence="10 14" id="KW-0479">Metal-binding</keyword>
<evidence type="ECO:0000256" key="12">
    <source>
        <dbReference type="ARBA" id="ARBA00022801"/>
    </source>
</evidence>
<dbReference type="CDD" id="cd07182">
    <property type="entry name" value="RNase_HII_bacteria_HII_like"/>
    <property type="match status" value="1"/>
</dbReference>
<comment type="subcellular location">
    <subcellularLocation>
        <location evidence="4 14">Cytoplasm</location>
    </subcellularLocation>
</comment>
<evidence type="ECO:0000256" key="13">
    <source>
        <dbReference type="ARBA" id="ARBA00023211"/>
    </source>
</evidence>
<evidence type="ECO:0000256" key="7">
    <source>
        <dbReference type="ARBA" id="ARBA00019179"/>
    </source>
</evidence>
<proteinExistence type="inferred from homology"/>
<dbReference type="AlphaFoldDB" id="A0A451A711"/>
<dbReference type="PANTHER" id="PTHR10954:SF18">
    <property type="entry name" value="RIBONUCLEASE HII"/>
    <property type="match status" value="1"/>
</dbReference>
<dbReference type="GO" id="GO:0032299">
    <property type="term" value="C:ribonuclease H2 complex"/>
    <property type="evidence" value="ECO:0007669"/>
    <property type="project" value="TreeGrafter"/>
</dbReference>
<organism evidence="20">
    <name type="scientific">Candidatus Kentrum sp. TC</name>
    <dbReference type="NCBI Taxonomy" id="2126339"/>
    <lineage>
        <taxon>Bacteria</taxon>
        <taxon>Pseudomonadati</taxon>
        <taxon>Pseudomonadota</taxon>
        <taxon>Gammaproteobacteria</taxon>
        <taxon>Candidatus Kentrum</taxon>
    </lineage>
</organism>
<dbReference type="GO" id="GO:0006298">
    <property type="term" value="P:mismatch repair"/>
    <property type="evidence" value="ECO:0007669"/>
    <property type="project" value="TreeGrafter"/>
</dbReference>
<dbReference type="InterPro" id="IPR024567">
    <property type="entry name" value="RNase_HII/HIII_dom"/>
</dbReference>
<feature type="binding site" evidence="14 15">
    <location>
        <position position="97"/>
    </location>
    <ligand>
        <name>a divalent metal cation</name>
        <dbReference type="ChEBI" id="CHEBI:60240"/>
    </ligand>
</feature>
<keyword evidence="11 14" id="KW-0255">Endonuclease</keyword>
<evidence type="ECO:0000256" key="2">
    <source>
        <dbReference type="ARBA" id="ARBA00001946"/>
    </source>
</evidence>
<dbReference type="GO" id="GO:0005737">
    <property type="term" value="C:cytoplasm"/>
    <property type="evidence" value="ECO:0007669"/>
    <property type="project" value="UniProtKB-SubCell"/>
</dbReference>
<dbReference type="FunFam" id="3.30.420.10:FF:000006">
    <property type="entry name" value="Ribonuclease HII"/>
    <property type="match status" value="1"/>
</dbReference>
<dbReference type="EC" id="3.1.26.4" evidence="6 14"/>
<dbReference type="GO" id="GO:0004523">
    <property type="term" value="F:RNA-DNA hybrid ribonuclease activity"/>
    <property type="evidence" value="ECO:0007669"/>
    <property type="project" value="UniProtKB-UniRule"/>
</dbReference>
<evidence type="ECO:0000313" key="18">
    <source>
        <dbReference type="EMBL" id="VFK46971.1"/>
    </source>
</evidence>
<dbReference type="SUPFAM" id="SSF53098">
    <property type="entry name" value="Ribonuclease H-like"/>
    <property type="match status" value="1"/>
</dbReference>
<dbReference type="InterPro" id="IPR012337">
    <property type="entry name" value="RNaseH-like_sf"/>
</dbReference>
<evidence type="ECO:0000313" key="19">
    <source>
        <dbReference type="EMBL" id="VFK47589.1"/>
    </source>
</evidence>
<dbReference type="InterPro" id="IPR001352">
    <property type="entry name" value="RNase_HII/HIII"/>
</dbReference>
<evidence type="ECO:0000256" key="10">
    <source>
        <dbReference type="ARBA" id="ARBA00022723"/>
    </source>
</evidence>
<dbReference type="GO" id="GO:0043137">
    <property type="term" value="P:DNA replication, removal of RNA primer"/>
    <property type="evidence" value="ECO:0007669"/>
    <property type="project" value="TreeGrafter"/>
</dbReference>
<dbReference type="Pfam" id="PF01351">
    <property type="entry name" value="RNase_HII"/>
    <property type="match status" value="1"/>
</dbReference>
<dbReference type="Gene3D" id="3.30.420.10">
    <property type="entry name" value="Ribonuclease H-like superfamily/Ribonuclease H"/>
    <property type="match status" value="1"/>
</dbReference>
<evidence type="ECO:0000256" key="14">
    <source>
        <dbReference type="HAMAP-Rule" id="MF_00052"/>
    </source>
</evidence>
<dbReference type="InterPro" id="IPR022898">
    <property type="entry name" value="RNase_HII"/>
</dbReference>
<dbReference type="PROSITE" id="PS51975">
    <property type="entry name" value="RNASE_H_2"/>
    <property type="match status" value="1"/>
</dbReference>
<comment type="similarity">
    <text evidence="5 14 16">Belongs to the RNase HII family.</text>
</comment>
<evidence type="ECO:0000256" key="4">
    <source>
        <dbReference type="ARBA" id="ARBA00004496"/>
    </source>
</evidence>
<evidence type="ECO:0000256" key="1">
    <source>
        <dbReference type="ARBA" id="ARBA00000077"/>
    </source>
</evidence>
<evidence type="ECO:0000256" key="3">
    <source>
        <dbReference type="ARBA" id="ARBA00004065"/>
    </source>
</evidence>
<keyword evidence="12 14" id="KW-0378">Hydrolase</keyword>
<evidence type="ECO:0000256" key="8">
    <source>
        <dbReference type="ARBA" id="ARBA00022490"/>
    </source>
</evidence>
<evidence type="ECO:0000256" key="11">
    <source>
        <dbReference type="ARBA" id="ARBA00022759"/>
    </source>
</evidence>
<comment type="cofactor">
    <cofactor evidence="2">
        <name>Mg(2+)</name>
        <dbReference type="ChEBI" id="CHEBI:18420"/>
    </cofactor>
</comment>